<feature type="domain" description="Acyl-CoA dehydrogenase/oxidase N-terminal" evidence="1">
    <location>
        <begin position="16"/>
        <end position="85"/>
    </location>
</feature>
<dbReference type="InterPro" id="IPR013786">
    <property type="entry name" value="AcylCoA_DH/ox_N"/>
</dbReference>
<dbReference type="GO" id="GO:0050660">
    <property type="term" value="F:flavin adenine dinucleotide binding"/>
    <property type="evidence" value="ECO:0007669"/>
    <property type="project" value="InterPro"/>
</dbReference>
<dbReference type="GO" id="GO:0016627">
    <property type="term" value="F:oxidoreductase activity, acting on the CH-CH group of donors"/>
    <property type="evidence" value="ECO:0007669"/>
    <property type="project" value="InterPro"/>
</dbReference>
<dbReference type="Gene3D" id="1.10.540.10">
    <property type="entry name" value="Acyl-CoA dehydrogenase/oxidase, N-terminal domain"/>
    <property type="match status" value="1"/>
</dbReference>
<dbReference type="SUPFAM" id="SSF56645">
    <property type="entry name" value="Acyl-CoA dehydrogenase NM domain-like"/>
    <property type="match status" value="1"/>
</dbReference>
<organism evidence="2">
    <name type="scientific">Phenylobacterium glaciei</name>
    <dbReference type="NCBI Taxonomy" id="2803784"/>
    <lineage>
        <taxon>Bacteria</taxon>
        <taxon>Pseudomonadati</taxon>
        <taxon>Pseudomonadota</taxon>
        <taxon>Alphaproteobacteria</taxon>
        <taxon>Caulobacterales</taxon>
        <taxon>Caulobacteraceae</taxon>
        <taxon>Phenylobacterium</taxon>
    </lineage>
</organism>
<dbReference type="AlphaFoldDB" id="A0A974P3Z4"/>
<gene>
    <name evidence="2" type="ORF">JKL49_00580</name>
</gene>
<dbReference type="Pfam" id="PF02771">
    <property type="entry name" value="Acyl-CoA_dh_N"/>
    <property type="match status" value="1"/>
</dbReference>
<evidence type="ECO:0000259" key="1">
    <source>
        <dbReference type="Pfam" id="PF02771"/>
    </source>
</evidence>
<evidence type="ECO:0000313" key="2">
    <source>
        <dbReference type="EMBL" id="QQZ50263.1"/>
    </source>
</evidence>
<reference evidence="2" key="1">
    <citation type="submission" date="2021-01" db="EMBL/GenBank/DDBJ databases">
        <title>Genome sequence of Phenylobacterium sp. 20VBR1 isolated from a valley glaceir, Ny-Alesund, Svalbard.</title>
        <authorList>
            <person name="Thomas F.A."/>
            <person name="Krishnan K.P."/>
            <person name="Sinha R.K."/>
        </authorList>
    </citation>
    <scope>NUCLEOTIDE SEQUENCE</scope>
    <source>
        <strain evidence="2">20VBR1</strain>
    </source>
</reference>
<sequence>MGLTTEEREKIDVVSKRLGLWGLDAPEDVGGSDLPQVALVAVNEALGSTVTPYTLPPDSPNLRMLMATVTERQREAYLAPYVRGETISAIGISEPAPAPTPRA</sequence>
<name>A0A974P3Z4_9CAUL</name>
<dbReference type="InterPro" id="IPR037069">
    <property type="entry name" value="AcylCoA_DH/ox_N_sf"/>
</dbReference>
<dbReference type="InterPro" id="IPR009100">
    <property type="entry name" value="AcylCoA_DH/oxidase_NM_dom_sf"/>
</dbReference>
<protein>
    <submittedName>
        <fullName evidence="2">Acyl-CoA/acyl-ACP dehydrogenase</fullName>
    </submittedName>
</protein>
<dbReference type="EMBL" id="CP068570">
    <property type="protein sequence ID" value="QQZ50263.1"/>
    <property type="molecule type" value="Genomic_DNA"/>
</dbReference>
<proteinExistence type="predicted"/>
<accession>A0A974P3Z4</accession>